<accession>A0A1T5JHQ5</accession>
<dbReference type="STRING" id="428993.SAMN06296058_0798"/>
<evidence type="ECO:0000313" key="2">
    <source>
        <dbReference type="EMBL" id="SKC50732.1"/>
    </source>
</evidence>
<keyword evidence="3" id="KW-1185">Reference proteome</keyword>
<evidence type="ECO:0000256" key="1">
    <source>
        <dbReference type="SAM" id="Phobius"/>
    </source>
</evidence>
<dbReference type="PROSITE" id="PS00409">
    <property type="entry name" value="PROKAR_NTER_METHYL"/>
    <property type="match status" value="1"/>
</dbReference>
<dbReference type="GO" id="GO:0043683">
    <property type="term" value="P:type IV pilus assembly"/>
    <property type="evidence" value="ECO:0007669"/>
    <property type="project" value="InterPro"/>
</dbReference>
<dbReference type="Pfam" id="PF07963">
    <property type="entry name" value="N_methyl"/>
    <property type="match status" value="1"/>
</dbReference>
<dbReference type="RefSeq" id="WP_079723170.1">
    <property type="nucleotide sequence ID" value="NZ_BMCL01000003.1"/>
</dbReference>
<dbReference type="OrthoDB" id="5296662at2"/>
<dbReference type="Proteomes" id="UP000190341">
    <property type="component" value="Unassembled WGS sequence"/>
</dbReference>
<keyword evidence="1" id="KW-1133">Transmembrane helix</keyword>
<gene>
    <name evidence="2" type="ORF">SAMN06296058_0798</name>
</gene>
<protein>
    <submittedName>
        <fullName evidence="2">Type IV pilus assembly protein PilW</fullName>
    </submittedName>
</protein>
<reference evidence="2 3" key="1">
    <citation type="submission" date="2017-02" db="EMBL/GenBank/DDBJ databases">
        <authorList>
            <person name="Peterson S.W."/>
        </authorList>
    </citation>
    <scope>NUCLEOTIDE SEQUENCE [LARGE SCALE GENOMIC DNA]</scope>
    <source>
        <strain evidence="2 3">P15</strain>
    </source>
</reference>
<dbReference type="Pfam" id="PF16074">
    <property type="entry name" value="PilW"/>
    <property type="match status" value="1"/>
</dbReference>
<feature type="transmembrane region" description="Helical" evidence="1">
    <location>
        <begin position="21"/>
        <end position="45"/>
    </location>
</feature>
<proteinExistence type="predicted"/>
<sequence>MKRAAIQRRVPRSWPARAHGLSLLEVMIALVLGLLVVAAAIGIFASNKATFRSTDSLGIVQETARTSFELMARDMREAAGNPCVNNLPIANVVVTNATSWWSNFTDWGATTRGYGATETFPSLSFGTGEGQRISGTEALQLISGDNNVSTISAHNTAGGVFTVNRNDHGIAAGDLVLVCNSRQAAVFQASAVNGANITYAASGSPGNCSINLGLVGVGEACSTRAPFEFAAPNSVLVRLNASRWYIANNPNGRPSLYHTRLSGGGVSNEEVAEGVSAMSVTYLMRTGVEYVPPATVGGNWANVIAARIALTLDGQPNTGTGGTPLQRQTIHVVSLRNRNL</sequence>
<name>A0A1T5JHQ5_9GAMM</name>
<keyword evidence="1" id="KW-0472">Membrane</keyword>
<dbReference type="AlphaFoldDB" id="A0A1T5JHQ5"/>
<dbReference type="InterPro" id="IPR012902">
    <property type="entry name" value="N_methyl_site"/>
</dbReference>
<evidence type="ECO:0000313" key="3">
    <source>
        <dbReference type="Proteomes" id="UP000190341"/>
    </source>
</evidence>
<organism evidence="2 3">
    <name type="scientific">Pseudoxanthomonas indica</name>
    <dbReference type="NCBI Taxonomy" id="428993"/>
    <lineage>
        <taxon>Bacteria</taxon>
        <taxon>Pseudomonadati</taxon>
        <taxon>Pseudomonadota</taxon>
        <taxon>Gammaproteobacteria</taxon>
        <taxon>Lysobacterales</taxon>
        <taxon>Lysobacteraceae</taxon>
        <taxon>Pseudoxanthomonas</taxon>
    </lineage>
</organism>
<dbReference type="EMBL" id="FUZV01000001">
    <property type="protein sequence ID" value="SKC50732.1"/>
    <property type="molecule type" value="Genomic_DNA"/>
</dbReference>
<dbReference type="InterPro" id="IPR032092">
    <property type="entry name" value="PilW"/>
</dbReference>
<keyword evidence="1" id="KW-0812">Transmembrane</keyword>